<dbReference type="OrthoDB" id="569879at2"/>
<dbReference type="AlphaFoldDB" id="A0A427TPE3"/>
<dbReference type="InterPro" id="IPR011528">
    <property type="entry name" value="NERD"/>
</dbReference>
<feature type="domain" description="NERD" evidence="1">
    <location>
        <begin position="42"/>
        <end position="158"/>
    </location>
</feature>
<reference evidence="3" key="1">
    <citation type="submission" date="2018-12" db="EMBL/GenBank/DDBJ databases">
        <title>Bacillus chawlae sp. nov., Bacillus glennii sp. nov., and Bacillus saganii sp. nov. Isolated from the Vehicle Assembly Building at Kennedy Space Center where the Viking Spacecraft were Assembled.</title>
        <authorList>
            <person name="Seuylemezian A."/>
            <person name="Vaishampayan P."/>
        </authorList>
    </citation>
    <scope>NUCLEOTIDE SEQUENCE [LARGE SCALE GENOMIC DNA]</scope>
    <source>
        <strain evidence="3">DSM 13966</strain>
    </source>
</reference>
<dbReference type="PROSITE" id="PS50965">
    <property type="entry name" value="NERD"/>
    <property type="match status" value="1"/>
</dbReference>
<accession>A0A427TPE3</accession>
<dbReference type="Proteomes" id="UP000279911">
    <property type="component" value="Unassembled WGS sequence"/>
</dbReference>
<proteinExistence type="predicted"/>
<evidence type="ECO:0000313" key="2">
    <source>
        <dbReference type="EMBL" id="RSD26147.1"/>
    </source>
</evidence>
<name>A0A427TPE3_9BACI</name>
<gene>
    <name evidence="2" type="ORF">EJA10_15095</name>
</gene>
<dbReference type="Pfam" id="PF08378">
    <property type="entry name" value="NERD"/>
    <property type="match status" value="1"/>
</dbReference>
<dbReference type="EMBL" id="RSFW01000017">
    <property type="protein sequence ID" value="RSD26147.1"/>
    <property type="molecule type" value="Genomic_DNA"/>
</dbReference>
<sequence length="323" mass="37500">MLIVKRRSIPLRILIDEALLRRLPLNHPKRAEILQDLLIRRAGLKGEQDLDYHINLLHETDFHIFQSIRLPYGKNFFQIDFLLLSPKFILLIEAKNMPGIIEFEPVLGQVIRTYNEKVETYEDPLLQVKRQREQLRRWLQDHHFPSIPIEFIAAYSNSATTLRNSTSDREVYERVCKAGKLVFKIEEYKQKYSHNFLTDKEFKKISKQILKSHIPEGSHLHLFNIGRSDILPGVSCPSCHHIPMKRVSANWLCTSCGATSKDAHHQAVADYFLLVSPTISTKQFKEFLFFPTRKMAADAIGKMGLKPIGGKRNRVYIRPESTI</sequence>
<organism evidence="2 3">
    <name type="scientific">Mesobacillus subterraneus</name>
    <dbReference type="NCBI Taxonomy" id="285983"/>
    <lineage>
        <taxon>Bacteria</taxon>
        <taxon>Bacillati</taxon>
        <taxon>Bacillota</taxon>
        <taxon>Bacilli</taxon>
        <taxon>Bacillales</taxon>
        <taxon>Bacillaceae</taxon>
        <taxon>Mesobacillus</taxon>
    </lineage>
</organism>
<comment type="caution">
    <text evidence="2">The sequence shown here is derived from an EMBL/GenBank/DDBJ whole genome shotgun (WGS) entry which is preliminary data.</text>
</comment>
<protein>
    <submittedName>
        <fullName evidence="2">NERD domain-containing protein</fullName>
    </submittedName>
</protein>
<evidence type="ECO:0000259" key="1">
    <source>
        <dbReference type="PROSITE" id="PS50965"/>
    </source>
</evidence>
<evidence type="ECO:0000313" key="3">
    <source>
        <dbReference type="Proteomes" id="UP000279911"/>
    </source>
</evidence>